<dbReference type="InterPro" id="IPR007460">
    <property type="entry name" value="BrnT_toxin"/>
</dbReference>
<dbReference type="Gene3D" id="3.10.450.530">
    <property type="entry name" value="Ribonuclease toxin, BrnT, of type II toxin-antitoxin system"/>
    <property type="match status" value="1"/>
</dbReference>
<proteinExistence type="predicted"/>
<dbReference type="EMBL" id="JAAKZF010000041">
    <property type="protein sequence ID" value="NGO53954.1"/>
    <property type="molecule type" value="Genomic_DNA"/>
</dbReference>
<evidence type="ECO:0000313" key="1">
    <source>
        <dbReference type="EMBL" id="NGO53954.1"/>
    </source>
</evidence>
<gene>
    <name evidence="1" type="ORF">G6N73_22855</name>
</gene>
<name>A0A6G4WH71_9HYPH</name>
<sequence>MIDWAKIEGFDWDEGNSRKNVEKHAVGQAEAEQVFFNEPLLIVADERHSAQEPRYHALGHAEGGRRLHITFTLRREASLIRIISARDMHRRERTVYEKAR</sequence>
<evidence type="ECO:0000313" key="2">
    <source>
        <dbReference type="Proteomes" id="UP001642900"/>
    </source>
</evidence>
<dbReference type="InterPro" id="IPR038573">
    <property type="entry name" value="BrnT_sf"/>
</dbReference>
<comment type="caution">
    <text evidence="1">The sequence shown here is derived from an EMBL/GenBank/DDBJ whole genome shotgun (WGS) entry which is preliminary data.</text>
</comment>
<dbReference type="Proteomes" id="UP001642900">
    <property type="component" value="Unassembled WGS sequence"/>
</dbReference>
<dbReference type="Pfam" id="PF04365">
    <property type="entry name" value="BrnT_toxin"/>
    <property type="match status" value="1"/>
</dbReference>
<dbReference type="RefSeq" id="WP_165031826.1">
    <property type="nucleotide sequence ID" value="NZ_JAAKZF010000041.1"/>
</dbReference>
<organism evidence="1 2">
    <name type="scientific">Allomesorhizobium camelthorni</name>
    <dbReference type="NCBI Taxonomy" id="475069"/>
    <lineage>
        <taxon>Bacteria</taxon>
        <taxon>Pseudomonadati</taxon>
        <taxon>Pseudomonadota</taxon>
        <taxon>Alphaproteobacteria</taxon>
        <taxon>Hyphomicrobiales</taxon>
        <taxon>Phyllobacteriaceae</taxon>
        <taxon>Allomesorhizobium</taxon>
    </lineage>
</organism>
<reference evidence="1 2" key="1">
    <citation type="submission" date="2020-02" db="EMBL/GenBank/DDBJ databases">
        <title>Genome sequence of strain CCNWXJ40-4.</title>
        <authorList>
            <person name="Gao J."/>
            <person name="Sun J."/>
        </authorList>
    </citation>
    <scope>NUCLEOTIDE SEQUENCE [LARGE SCALE GENOMIC DNA]</scope>
    <source>
        <strain evidence="1 2">CCNWXJ 40-4</strain>
    </source>
</reference>
<keyword evidence="2" id="KW-1185">Reference proteome</keyword>
<accession>A0A6G4WH71</accession>
<protein>
    <submittedName>
        <fullName evidence="1">BrnT family toxin</fullName>
    </submittedName>
</protein>
<dbReference type="AlphaFoldDB" id="A0A6G4WH71"/>